<accession>A0A2P6C8K9</accession>
<name>A0A2P6C8K9_9FLAO</name>
<keyword evidence="1" id="KW-1133">Transmembrane helix</keyword>
<sequence>MALLSGFAYKYVLIAMGKIDSDAIPLFSSGAAAGAYFIFSLAFQFFIYEIKNANEYYFYYNLGLTKYVLWISNLIISLMLTLLILTL</sequence>
<protein>
    <submittedName>
        <fullName evidence="2">Uncharacterized protein</fullName>
    </submittedName>
</protein>
<reference evidence="2 3" key="1">
    <citation type="submission" date="2016-12" db="EMBL/GenBank/DDBJ databases">
        <title>Trade-off between light-utilization and light-protection in marine flavobacteria.</title>
        <authorList>
            <person name="Kumagai Y."/>
            <person name="Yoshizawa S."/>
            <person name="Kogure K."/>
            <person name="Iwasaki W."/>
        </authorList>
    </citation>
    <scope>NUCLEOTIDE SEQUENCE [LARGE SCALE GENOMIC DNA]</scope>
    <source>
        <strain evidence="2 3">KCTC 12100</strain>
    </source>
</reference>
<keyword evidence="3" id="KW-1185">Reference proteome</keyword>
<proteinExistence type="predicted"/>
<comment type="caution">
    <text evidence="2">The sequence shown here is derived from an EMBL/GenBank/DDBJ whole genome shotgun (WGS) entry which is preliminary data.</text>
</comment>
<dbReference type="AlphaFoldDB" id="A0A2P6C8K9"/>
<evidence type="ECO:0000313" key="3">
    <source>
        <dbReference type="Proteomes" id="UP000247345"/>
    </source>
</evidence>
<gene>
    <name evidence="2" type="ORF">BTO14_14660</name>
</gene>
<feature type="transmembrane region" description="Helical" evidence="1">
    <location>
        <begin position="26"/>
        <end position="47"/>
    </location>
</feature>
<feature type="transmembrane region" description="Helical" evidence="1">
    <location>
        <begin position="67"/>
        <end position="85"/>
    </location>
</feature>
<keyword evidence="1" id="KW-0472">Membrane</keyword>
<organism evidence="2 3">
    <name type="scientific">Polaribacter butkevichii</name>
    <dbReference type="NCBI Taxonomy" id="218490"/>
    <lineage>
        <taxon>Bacteria</taxon>
        <taxon>Pseudomonadati</taxon>
        <taxon>Bacteroidota</taxon>
        <taxon>Flavobacteriia</taxon>
        <taxon>Flavobacteriales</taxon>
        <taxon>Flavobacteriaceae</taxon>
    </lineage>
</organism>
<evidence type="ECO:0000256" key="1">
    <source>
        <dbReference type="SAM" id="Phobius"/>
    </source>
</evidence>
<dbReference type="EMBL" id="MSCK01000002">
    <property type="protein sequence ID" value="PQJ69261.1"/>
    <property type="molecule type" value="Genomic_DNA"/>
</dbReference>
<keyword evidence="1" id="KW-0812">Transmembrane</keyword>
<dbReference type="Proteomes" id="UP000247345">
    <property type="component" value="Unassembled WGS sequence"/>
</dbReference>
<evidence type="ECO:0000313" key="2">
    <source>
        <dbReference type="EMBL" id="PQJ69261.1"/>
    </source>
</evidence>